<evidence type="ECO:0000313" key="4">
    <source>
        <dbReference type="WBParaSite" id="HPLM_0001827401-mRNA-1"/>
    </source>
</evidence>
<name>A0A0N4X1R7_HAEPC</name>
<dbReference type="EMBL" id="UZAF01020449">
    <property type="protein sequence ID" value="VDO70014.1"/>
    <property type="molecule type" value="Genomic_DNA"/>
</dbReference>
<evidence type="ECO:0000256" key="1">
    <source>
        <dbReference type="SAM" id="MobiDB-lite"/>
    </source>
</evidence>
<keyword evidence="3" id="KW-1185">Reference proteome</keyword>
<feature type="region of interest" description="Disordered" evidence="1">
    <location>
        <begin position="1"/>
        <end position="105"/>
    </location>
</feature>
<sequence length="608" mass="70269">MSSFEGPNRESIQDMRQDKRGPTPVDRLARNRKAVEERDRVVSCHEGDHLVHNPRPRNKGDRPMMKRDQNKVNLPVRDKAPRNQGNLPVRSKVQREQGDRQVRNHNAADASYYLASCDERDQPAHSLHRRNKLDRLVRDKVPRNQGNLPVRSKVQREQGNRQVRNHNAADASCYLASCDERDQPAHSLHHRNKLDRLVKDKDPRNQGNLPVRSKVQMEQGNRQVRSNNAADASCYLASCDERDQPAHSLHRRNKLDRPVRDKDPRNQGNLPVRSKVQREQGNRQVRSNNAADASYYLASCDERDQPAHSLHRRNKLDRLVRDKVPRNQGNLPVRSKDQRDQGNQARNKNMGDENCYLASCHGRDHPVNGKHRNHKRNRLTMKKEPWSQGDLPVRNKDLKNQENNPVRSKDQRDQGNHQVRSNNAADESCYLASCLVGNHPVNGKQGDQLAESQHPWNQRDILLRKKDRRKQESQLAPSKHQKGNRREVHVEGDRLDFCRNHCGEGHQAHNAHQAQIVPDPLLPAHRRQESCGNASVHSIMIWTCKEPHHTLLSVRLWVYCNWSSKAAAVNSWSSDKEIQFYFMHPFLLRRGGGTEFTCVRGYARHTTR</sequence>
<accession>A0A0N4X1R7</accession>
<feature type="compositionally biased region" description="Polar residues" evidence="1">
    <location>
        <begin position="216"/>
        <end position="226"/>
    </location>
</feature>
<reference evidence="4" key="1">
    <citation type="submission" date="2017-02" db="UniProtKB">
        <authorList>
            <consortium name="WormBaseParasite"/>
        </authorList>
    </citation>
    <scope>IDENTIFICATION</scope>
</reference>
<evidence type="ECO:0000313" key="2">
    <source>
        <dbReference type="EMBL" id="VDO70014.1"/>
    </source>
</evidence>
<feature type="compositionally biased region" description="Basic residues" evidence="1">
    <location>
        <begin position="368"/>
        <end position="380"/>
    </location>
</feature>
<feature type="region of interest" description="Disordered" evidence="1">
    <location>
        <begin position="140"/>
        <end position="166"/>
    </location>
</feature>
<feature type="compositionally biased region" description="Basic and acidic residues" evidence="1">
    <location>
        <begin position="316"/>
        <end position="325"/>
    </location>
</feature>
<feature type="region of interest" description="Disordered" evidence="1">
    <location>
        <begin position="464"/>
        <end position="488"/>
    </location>
</feature>
<protein>
    <submittedName>
        <fullName evidence="4">Telomerase-binding protein EST1A</fullName>
    </submittedName>
</protein>
<reference evidence="2 3" key="2">
    <citation type="submission" date="2018-11" db="EMBL/GenBank/DDBJ databases">
        <authorList>
            <consortium name="Pathogen Informatics"/>
        </authorList>
    </citation>
    <scope>NUCLEOTIDE SEQUENCE [LARGE SCALE GENOMIC DNA]</scope>
    <source>
        <strain evidence="2 3">MHpl1</strain>
    </source>
</reference>
<proteinExistence type="predicted"/>
<dbReference type="AlphaFoldDB" id="A0A0N4X1R7"/>
<feature type="region of interest" description="Disordered" evidence="1">
    <location>
        <begin position="184"/>
        <end position="226"/>
    </location>
</feature>
<feature type="compositionally biased region" description="Basic and acidic residues" evidence="1">
    <location>
        <begin position="255"/>
        <end position="265"/>
    </location>
</feature>
<gene>
    <name evidence="2" type="ORF">HPLM_LOCUS18266</name>
</gene>
<feature type="region of interest" description="Disordered" evidence="1">
    <location>
        <begin position="305"/>
        <end position="422"/>
    </location>
</feature>
<organism evidence="4">
    <name type="scientific">Haemonchus placei</name>
    <name type="common">Barber's pole worm</name>
    <dbReference type="NCBI Taxonomy" id="6290"/>
    <lineage>
        <taxon>Eukaryota</taxon>
        <taxon>Metazoa</taxon>
        <taxon>Ecdysozoa</taxon>
        <taxon>Nematoda</taxon>
        <taxon>Chromadorea</taxon>
        <taxon>Rhabditida</taxon>
        <taxon>Rhabditina</taxon>
        <taxon>Rhabditomorpha</taxon>
        <taxon>Strongyloidea</taxon>
        <taxon>Trichostrongylidae</taxon>
        <taxon>Haemonchus</taxon>
    </lineage>
</organism>
<feature type="compositionally biased region" description="Basic and acidic residues" evidence="1">
    <location>
        <begin position="7"/>
        <end position="51"/>
    </location>
</feature>
<dbReference type="Proteomes" id="UP000268014">
    <property type="component" value="Unassembled WGS sequence"/>
</dbReference>
<feature type="region of interest" description="Disordered" evidence="1">
    <location>
        <begin position="243"/>
        <end position="289"/>
    </location>
</feature>
<evidence type="ECO:0000313" key="3">
    <source>
        <dbReference type="Proteomes" id="UP000268014"/>
    </source>
</evidence>
<feature type="compositionally biased region" description="Basic and acidic residues" evidence="1">
    <location>
        <begin position="93"/>
        <end position="102"/>
    </location>
</feature>
<dbReference type="WBParaSite" id="HPLM_0001827401-mRNA-1">
    <property type="protein sequence ID" value="HPLM_0001827401-mRNA-1"/>
    <property type="gene ID" value="HPLM_0001827401"/>
</dbReference>
<feature type="compositionally biased region" description="Basic and acidic residues" evidence="1">
    <location>
        <begin position="194"/>
        <end position="204"/>
    </location>
</feature>
<feature type="compositionally biased region" description="Basic and acidic residues" evidence="1">
    <location>
        <begin position="58"/>
        <end position="81"/>
    </location>
</feature>